<dbReference type="PANTHER" id="PTHR43542">
    <property type="entry name" value="METHYLTRANSFERASE"/>
    <property type="match status" value="1"/>
</dbReference>
<dbReference type="EMBL" id="AGZR01000005">
    <property type="protein sequence ID" value="EPD33147.1"/>
    <property type="molecule type" value="Genomic_DNA"/>
</dbReference>
<dbReference type="GO" id="GO:0003676">
    <property type="term" value="F:nucleic acid binding"/>
    <property type="evidence" value="ECO:0007669"/>
    <property type="project" value="InterPro"/>
</dbReference>
<keyword evidence="4" id="KW-1185">Reference proteome</keyword>
<evidence type="ECO:0000256" key="1">
    <source>
        <dbReference type="ARBA" id="ARBA00022603"/>
    </source>
</evidence>
<evidence type="ECO:0000313" key="4">
    <source>
        <dbReference type="Proteomes" id="UP000014417"/>
    </source>
</evidence>
<dbReference type="InterPro" id="IPR002052">
    <property type="entry name" value="DNA_methylase_N6_adenine_CS"/>
</dbReference>
<dbReference type="OrthoDB" id="9803017at2"/>
<comment type="caution">
    <text evidence="3">The sequence shown here is derived from an EMBL/GenBank/DDBJ whole genome shotgun (WGS) entry which is preliminary data.</text>
</comment>
<name>S2WKD7_9ACTN</name>
<dbReference type="Gene3D" id="3.40.50.150">
    <property type="entry name" value="Vaccinia Virus protein VP39"/>
    <property type="match status" value="1"/>
</dbReference>
<dbReference type="Pfam" id="PF03602">
    <property type="entry name" value="Cons_hypoth95"/>
    <property type="match status" value="1"/>
</dbReference>
<dbReference type="PIRSF" id="PIRSF004553">
    <property type="entry name" value="CHP00095"/>
    <property type="match status" value="1"/>
</dbReference>
<evidence type="ECO:0000256" key="2">
    <source>
        <dbReference type="ARBA" id="ARBA00022679"/>
    </source>
</evidence>
<dbReference type="Proteomes" id="UP000014417">
    <property type="component" value="Unassembled WGS sequence"/>
</dbReference>
<dbReference type="NCBIfam" id="TIGR00095">
    <property type="entry name" value="16S rRNA (guanine(966)-N(2))-methyltransferase RsmD"/>
    <property type="match status" value="1"/>
</dbReference>
<evidence type="ECO:0000313" key="3">
    <source>
        <dbReference type="EMBL" id="EPD33147.1"/>
    </source>
</evidence>
<dbReference type="CDD" id="cd02440">
    <property type="entry name" value="AdoMet_MTases"/>
    <property type="match status" value="1"/>
</dbReference>
<dbReference type="GO" id="GO:0031167">
    <property type="term" value="P:rRNA methylation"/>
    <property type="evidence" value="ECO:0007669"/>
    <property type="project" value="InterPro"/>
</dbReference>
<reference evidence="3 4" key="1">
    <citation type="submission" date="2013-04" db="EMBL/GenBank/DDBJ databases">
        <title>The Genome Sequence of Propionimicrobium lymphophilum ACS-093-V-SCH5.</title>
        <authorList>
            <consortium name="The Broad Institute Genomics Platform"/>
            <person name="Earl A."/>
            <person name="Ward D."/>
            <person name="Feldgarden M."/>
            <person name="Gevers D."/>
            <person name="Saerens B."/>
            <person name="Vaneechoutte M."/>
            <person name="Walker B."/>
            <person name="Young S."/>
            <person name="Zeng Q."/>
            <person name="Gargeya S."/>
            <person name="Fitzgerald M."/>
            <person name="Haas B."/>
            <person name="Abouelleil A."/>
            <person name="Allen A.W."/>
            <person name="Alvarado L."/>
            <person name="Arachchi H.M."/>
            <person name="Berlin A.M."/>
            <person name="Chapman S.B."/>
            <person name="Gainer-Dewar J."/>
            <person name="Goldberg J."/>
            <person name="Griggs A."/>
            <person name="Gujja S."/>
            <person name="Hansen M."/>
            <person name="Howarth C."/>
            <person name="Imamovic A."/>
            <person name="Ireland A."/>
            <person name="Larimer J."/>
            <person name="McCowan C."/>
            <person name="Murphy C."/>
            <person name="Pearson M."/>
            <person name="Poon T.W."/>
            <person name="Priest M."/>
            <person name="Roberts A."/>
            <person name="Saif S."/>
            <person name="Shea T."/>
            <person name="Sisk P."/>
            <person name="Sykes S."/>
            <person name="Wortman J."/>
            <person name="Nusbaum C."/>
            <person name="Birren B."/>
        </authorList>
    </citation>
    <scope>NUCLEOTIDE SEQUENCE [LARGE SCALE GENOMIC DNA]</scope>
    <source>
        <strain evidence="3 4">ACS-093-V-SCH5</strain>
    </source>
</reference>
<dbReference type="PATRIC" id="fig|883161.3.peg.679"/>
<dbReference type="GO" id="GO:0008168">
    <property type="term" value="F:methyltransferase activity"/>
    <property type="evidence" value="ECO:0007669"/>
    <property type="project" value="UniProtKB-KW"/>
</dbReference>
<dbReference type="PROSITE" id="PS00092">
    <property type="entry name" value="N6_MTASE"/>
    <property type="match status" value="1"/>
</dbReference>
<dbReference type="PANTHER" id="PTHR43542:SF1">
    <property type="entry name" value="METHYLTRANSFERASE"/>
    <property type="match status" value="1"/>
</dbReference>
<sequence length="190" mass="20822">MSRIIAGAAKGVRLKAPAGANTRPTTDRTREAFFNSLATWFDCAGVETSQQMAGVNMLDLYAGSGAIGLEAVSRGADATLVEKARPAAAVIAENMRLARLKATLVTCSVESYLAGQPKAFDLVWLDPPYDVTTERINELVAKLTRGWLAQDALVVIERSVRDEPPTWPSEYDEVWDKRYGETALYYARFS</sequence>
<keyword evidence="2 3" id="KW-0808">Transferase</keyword>
<dbReference type="SUPFAM" id="SSF53335">
    <property type="entry name" value="S-adenosyl-L-methionine-dependent methyltransferases"/>
    <property type="match status" value="1"/>
</dbReference>
<dbReference type="STRING" id="883161.HMPREF9306_00678"/>
<gene>
    <name evidence="3" type="ORF">HMPREF9306_00678</name>
</gene>
<protein>
    <submittedName>
        <fullName evidence="3">RsmD family RNA methyltransferase</fullName>
    </submittedName>
</protein>
<proteinExistence type="predicted"/>
<keyword evidence="1 3" id="KW-0489">Methyltransferase</keyword>
<dbReference type="InterPro" id="IPR004398">
    <property type="entry name" value="RNA_MeTrfase_RsmD"/>
</dbReference>
<dbReference type="HOGENOM" id="CLU_075826_1_0_11"/>
<dbReference type="InterPro" id="IPR029063">
    <property type="entry name" value="SAM-dependent_MTases_sf"/>
</dbReference>
<accession>S2WKD7</accession>
<dbReference type="AlphaFoldDB" id="S2WKD7"/>
<dbReference type="RefSeq" id="WP_016455522.1">
    <property type="nucleotide sequence ID" value="NZ_KE150269.1"/>
</dbReference>
<organism evidence="3 4">
    <name type="scientific">Propionimicrobium lymphophilum ACS-093-V-SCH5</name>
    <dbReference type="NCBI Taxonomy" id="883161"/>
    <lineage>
        <taxon>Bacteria</taxon>
        <taxon>Bacillati</taxon>
        <taxon>Actinomycetota</taxon>
        <taxon>Actinomycetes</taxon>
        <taxon>Propionibacteriales</taxon>
        <taxon>Propionibacteriaceae</taxon>
        <taxon>Propionimicrobium</taxon>
    </lineage>
</organism>